<feature type="chain" id="PRO_5046595221" evidence="2">
    <location>
        <begin position="20"/>
        <end position="628"/>
    </location>
</feature>
<protein>
    <submittedName>
        <fullName evidence="4">PIG-L family deacetylase</fullName>
    </submittedName>
</protein>
<dbReference type="RefSeq" id="WP_382371179.1">
    <property type="nucleotide sequence ID" value="NZ_JBHRZI010000011.1"/>
</dbReference>
<gene>
    <name evidence="4" type="ORF">ACFOWZ_09435</name>
</gene>
<evidence type="ECO:0000256" key="2">
    <source>
        <dbReference type="SAM" id="SignalP"/>
    </source>
</evidence>
<keyword evidence="5" id="KW-1185">Reference proteome</keyword>
<evidence type="ECO:0000259" key="3">
    <source>
        <dbReference type="Pfam" id="PF26607"/>
    </source>
</evidence>
<name>A0ABV8BPZ4_9PSEU</name>
<dbReference type="InterPro" id="IPR058502">
    <property type="entry name" value="PLL-like_beta-prop"/>
</dbReference>
<feature type="domain" description="PLL-like beta propeller" evidence="3">
    <location>
        <begin position="334"/>
        <end position="624"/>
    </location>
</feature>
<dbReference type="PANTHER" id="PTHR12993">
    <property type="entry name" value="N-ACETYLGLUCOSAMINYL-PHOSPHATIDYLINOSITOL DE-N-ACETYLASE-RELATED"/>
    <property type="match status" value="1"/>
</dbReference>
<dbReference type="Proteomes" id="UP001595690">
    <property type="component" value="Unassembled WGS sequence"/>
</dbReference>
<accession>A0ABV8BPZ4</accession>
<proteinExistence type="predicted"/>
<comment type="caution">
    <text evidence="4">The sequence shown here is derived from an EMBL/GenBank/DDBJ whole genome shotgun (WGS) entry which is preliminary data.</text>
</comment>
<dbReference type="SUPFAM" id="SSF89372">
    <property type="entry name" value="Fucose-specific lectin"/>
    <property type="match status" value="2"/>
</dbReference>
<keyword evidence="2" id="KW-0732">Signal</keyword>
<dbReference type="Gene3D" id="2.120.10.70">
    <property type="entry name" value="Fucose-specific lectin"/>
    <property type="match status" value="2"/>
</dbReference>
<dbReference type="EMBL" id="JBHRZI010000011">
    <property type="protein sequence ID" value="MFC3891699.1"/>
    <property type="molecule type" value="Genomic_DNA"/>
</dbReference>
<sequence length="628" mass="66354">MVVALAAASLMSATGPAVAAQPQSIVQIVAHQDDDLLFMNPDIATGINNGYETTTVFVTAGEAAPESTPDPEAYAAQRQAGARQSYAAMARVTGCELSSAGPGGCWTASSPVFSNHVVQLFTLIGAPHVRLVCLNLPENADTRFLSGGALSKLRDNASLVTDTLHMENAPPQRYDQGDVVDVLAAVLETYSATLVRVQDPAPDLRLRGDHQDHVAAAWFADKAVDRYSAAHPRVLLEHYRDYNISELPANLMPAHRDEKMRIVVDHYLPHDPLATQVGDFEQWEQRQYSRHPRGTQWMRMDSTGRLHAFAVAGGKLYEWFQNATFAWQGPVSHGNPGGALAVGLAVGNNQDGRLEVFGQRADTGEIISRFQTGSTWAWGSLGNPSGGVGALNTSSPVVASNGDGRLQVFVSNAGGGVSSRWQVQVNGGWNDTWADMGGTYVQGPPAAAVTNDGRIELFAPTPSGIQHWYQPSANAAFQVDTNFPQVPPGSGLTVGKDQSGRIEVFYRQAGTANVMTIYQIAVNGAFNPTPANTGGHGGVGEIAAVTPGNGRILVATRNGGGGVSTSSQVAPDGGFGGWADQRGSIVGTPAAATDRDGLVVLAVLGYDGRLYVKSQNDDGAFRGWELVG</sequence>
<dbReference type="Pfam" id="PF26607">
    <property type="entry name" value="DUF8189"/>
    <property type="match status" value="1"/>
</dbReference>
<evidence type="ECO:0000313" key="4">
    <source>
        <dbReference type="EMBL" id="MFC3891699.1"/>
    </source>
</evidence>
<dbReference type="InterPro" id="IPR003737">
    <property type="entry name" value="GlcNAc_PI_deacetylase-related"/>
</dbReference>
<dbReference type="SUPFAM" id="SSF102588">
    <property type="entry name" value="LmbE-like"/>
    <property type="match status" value="1"/>
</dbReference>
<evidence type="ECO:0000256" key="1">
    <source>
        <dbReference type="ARBA" id="ARBA00022833"/>
    </source>
</evidence>
<feature type="signal peptide" evidence="2">
    <location>
        <begin position="1"/>
        <end position="19"/>
    </location>
</feature>
<keyword evidence="1" id="KW-0862">Zinc</keyword>
<organism evidence="4 5">
    <name type="scientific">Lentzea rhizosphaerae</name>
    <dbReference type="NCBI Taxonomy" id="2041025"/>
    <lineage>
        <taxon>Bacteria</taxon>
        <taxon>Bacillati</taxon>
        <taxon>Actinomycetota</taxon>
        <taxon>Actinomycetes</taxon>
        <taxon>Pseudonocardiales</taxon>
        <taxon>Pseudonocardiaceae</taxon>
        <taxon>Lentzea</taxon>
    </lineage>
</organism>
<dbReference type="Pfam" id="PF02585">
    <property type="entry name" value="PIG-L"/>
    <property type="match status" value="1"/>
</dbReference>
<dbReference type="Gene3D" id="3.40.50.10320">
    <property type="entry name" value="LmbE-like"/>
    <property type="match status" value="1"/>
</dbReference>
<reference evidence="5" key="1">
    <citation type="journal article" date="2019" name="Int. J. Syst. Evol. Microbiol.">
        <title>The Global Catalogue of Microorganisms (GCM) 10K type strain sequencing project: providing services to taxonomists for standard genome sequencing and annotation.</title>
        <authorList>
            <consortium name="The Broad Institute Genomics Platform"/>
            <consortium name="The Broad Institute Genome Sequencing Center for Infectious Disease"/>
            <person name="Wu L."/>
            <person name="Ma J."/>
        </authorList>
    </citation>
    <scope>NUCLEOTIDE SEQUENCE [LARGE SCALE GENOMIC DNA]</scope>
    <source>
        <strain evidence="5">CGMCC 4.7405</strain>
    </source>
</reference>
<evidence type="ECO:0000313" key="5">
    <source>
        <dbReference type="Proteomes" id="UP001595690"/>
    </source>
</evidence>
<dbReference type="PANTHER" id="PTHR12993:SF11">
    <property type="entry name" value="N-ACETYLGLUCOSAMINYL-PHOSPHATIDYLINOSITOL DE-N-ACETYLASE"/>
    <property type="match status" value="1"/>
</dbReference>
<dbReference type="InterPro" id="IPR024078">
    <property type="entry name" value="LmbE-like_dom_sf"/>
</dbReference>